<comment type="caution">
    <text evidence="10">The sequence shown here is derived from an EMBL/GenBank/DDBJ whole genome shotgun (WGS) entry which is preliminary data.</text>
</comment>
<feature type="transmembrane region" description="Helical" evidence="7">
    <location>
        <begin position="169"/>
        <end position="190"/>
    </location>
</feature>
<dbReference type="Gene3D" id="1.10.3720.10">
    <property type="entry name" value="MetI-like"/>
    <property type="match status" value="1"/>
</dbReference>
<evidence type="ECO:0000256" key="6">
    <source>
        <dbReference type="ARBA" id="ARBA00023136"/>
    </source>
</evidence>
<reference evidence="11 12" key="1">
    <citation type="submission" date="2017-11" db="EMBL/GenBank/DDBJ databases">
        <title>Evolution of Phototrophy in the Chloroflexi Phylum Driven by Horizontal Gene Transfer.</title>
        <authorList>
            <person name="Ward L.M."/>
            <person name="Hemp J."/>
            <person name="Shih P.M."/>
            <person name="Mcglynn S.E."/>
            <person name="Fischer W."/>
        </authorList>
    </citation>
    <scope>NUCLEOTIDE SEQUENCE [LARGE SCALE GENOMIC DNA]</scope>
    <source>
        <strain evidence="10">CP1_1M</strain>
        <strain evidence="9">JP3_13</strain>
    </source>
</reference>
<comment type="subcellular location">
    <subcellularLocation>
        <location evidence="1 7">Cell membrane</location>
        <topology evidence="1 7">Multi-pass membrane protein</topology>
    </subcellularLocation>
</comment>
<organism evidence="10 11">
    <name type="scientific">Candidatus Thermofonsia Clade 1 bacterium</name>
    <dbReference type="NCBI Taxonomy" id="2364210"/>
    <lineage>
        <taxon>Bacteria</taxon>
        <taxon>Bacillati</taxon>
        <taxon>Chloroflexota</taxon>
        <taxon>Candidatus Thermofontia</taxon>
        <taxon>Candidatus Thermofonsia Clade 1</taxon>
    </lineage>
</organism>
<evidence type="ECO:0000313" key="11">
    <source>
        <dbReference type="Proteomes" id="UP000228947"/>
    </source>
</evidence>
<dbReference type="GO" id="GO:0005886">
    <property type="term" value="C:plasma membrane"/>
    <property type="evidence" value="ECO:0007669"/>
    <property type="project" value="UniProtKB-SubCell"/>
</dbReference>
<gene>
    <name evidence="9" type="ORF">CUN49_12285</name>
    <name evidence="10" type="ORF">CUN50_05400</name>
</gene>
<dbReference type="PANTHER" id="PTHR43744">
    <property type="entry name" value="ABC TRANSPORTER PERMEASE PROTEIN MG189-RELATED-RELATED"/>
    <property type="match status" value="1"/>
</dbReference>
<evidence type="ECO:0000256" key="7">
    <source>
        <dbReference type="RuleBase" id="RU363032"/>
    </source>
</evidence>
<dbReference type="PANTHER" id="PTHR43744:SF12">
    <property type="entry name" value="ABC TRANSPORTER PERMEASE PROTEIN MG189-RELATED"/>
    <property type="match status" value="1"/>
</dbReference>
<evidence type="ECO:0000313" key="9">
    <source>
        <dbReference type="EMBL" id="PJF35102.1"/>
    </source>
</evidence>
<evidence type="ECO:0000256" key="4">
    <source>
        <dbReference type="ARBA" id="ARBA00022692"/>
    </source>
</evidence>
<dbReference type="InterPro" id="IPR035906">
    <property type="entry name" value="MetI-like_sf"/>
</dbReference>
<dbReference type="PROSITE" id="PS50928">
    <property type="entry name" value="ABC_TM1"/>
    <property type="match status" value="1"/>
</dbReference>
<sequence>MADLTLSAPVRRTKRNLSAFRVLVYIGLSLAALIYILPFAFMLGKSLQTSFEANSTINIIPTLGIRLDNYPDVLFGSSAIGESRQFGLFLWNTVRIVTMSVIGQTVICVMAAYAFARMRFPGRNLLFGMLLMTLFVPSIIILVPNLIIVTRVHQFFTSIHPSLTWLNNWPSLVIPFLSNTFSIFLLRQFFMQIPNELWEAARVDGAGHLRFLTSVVVPISWAPIATTVLFCFVSTWSALEWPLLVTSDNSWRPIAVALSFFREDGGTRLHLLMAASTVALLPVMILYFFTQKLFTQGITTSGLKG</sequence>
<dbReference type="AlphaFoldDB" id="A0A2M8PX59"/>
<keyword evidence="6 7" id="KW-0472">Membrane</keyword>
<dbReference type="InterPro" id="IPR000515">
    <property type="entry name" value="MetI-like"/>
</dbReference>
<dbReference type="Pfam" id="PF00528">
    <property type="entry name" value="BPD_transp_1"/>
    <property type="match status" value="1"/>
</dbReference>
<dbReference type="SUPFAM" id="SSF161098">
    <property type="entry name" value="MetI-like"/>
    <property type="match status" value="1"/>
</dbReference>
<feature type="domain" description="ABC transmembrane type-1" evidence="8">
    <location>
        <begin position="90"/>
        <end position="290"/>
    </location>
</feature>
<feature type="transmembrane region" description="Helical" evidence="7">
    <location>
        <begin position="96"/>
        <end position="116"/>
    </location>
</feature>
<dbReference type="CDD" id="cd06261">
    <property type="entry name" value="TM_PBP2"/>
    <property type="match status" value="1"/>
</dbReference>
<dbReference type="Proteomes" id="UP000229681">
    <property type="component" value="Unassembled WGS sequence"/>
</dbReference>
<protein>
    <submittedName>
        <fullName evidence="10">ABC transporter permease</fullName>
    </submittedName>
</protein>
<dbReference type="Proteomes" id="UP000228947">
    <property type="component" value="Unassembled WGS sequence"/>
</dbReference>
<keyword evidence="3" id="KW-1003">Cell membrane</keyword>
<comment type="similarity">
    <text evidence="7">Belongs to the binding-protein-dependent transport system permease family.</text>
</comment>
<proteinExistence type="inferred from homology"/>
<dbReference type="GO" id="GO:0055085">
    <property type="term" value="P:transmembrane transport"/>
    <property type="evidence" value="ECO:0007669"/>
    <property type="project" value="InterPro"/>
</dbReference>
<dbReference type="EMBL" id="PGTL01000033">
    <property type="protein sequence ID" value="PJF42109.1"/>
    <property type="molecule type" value="Genomic_DNA"/>
</dbReference>
<accession>A0A2M8PX59</accession>
<evidence type="ECO:0000256" key="5">
    <source>
        <dbReference type="ARBA" id="ARBA00022989"/>
    </source>
</evidence>
<dbReference type="EMBL" id="PGTM01000207">
    <property type="protein sequence ID" value="PJF35102.1"/>
    <property type="molecule type" value="Genomic_DNA"/>
</dbReference>
<accession>A0A2M8PC36</accession>
<evidence type="ECO:0000313" key="12">
    <source>
        <dbReference type="Proteomes" id="UP000229681"/>
    </source>
</evidence>
<feature type="transmembrane region" description="Helical" evidence="7">
    <location>
        <begin position="211"/>
        <end position="239"/>
    </location>
</feature>
<keyword evidence="4 7" id="KW-0812">Transmembrane</keyword>
<evidence type="ECO:0000256" key="1">
    <source>
        <dbReference type="ARBA" id="ARBA00004651"/>
    </source>
</evidence>
<feature type="transmembrane region" description="Helical" evidence="7">
    <location>
        <begin position="125"/>
        <end position="149"/>
    </location>
</feature>
<feature type="transmembrane region" description="Helical" evidence="7">
    <location>
        <begin position="20"/>
        <end position="41"/>
    </location>
</feature>
<keyword evidence="2 7" id="KW-0813">Transport</keyword>
<evidence type="ECO:0000256" key="2">
    <source>
        <dbReference type="ARBA" id="ARBA00022448"/>
    </source>
</evidence>
<evidence type="ECO:0000313" key="10">
    <source>
        <dbReference type="EMBL" id="PJF42109.1"/>
    </source>
</evidence>
<evidence type="ECO:0000256" key="3">
    <source>
        <dbReference type="ARBA" id="ARBA00022475"/>
    </source>
</evidence>
<name>A0A2M8PX59_9CHLR</name>
<feature type="transmembrane region" description="Helical" evidence="7">
    <location>
        <begin position="269"/>
        <end position="289"/>
    </location>
</feature>
<keyword evidence="5 7" id="KW-1133">Transmembrane helix</keyword>
<evidence type="ECO:0000259" key="8">
    <source>
        <dbReference type="PROSITE" id="PS50928"/>
    </source>
</evidence>